<evidence type="ECO:0000256" key="11">
    <source>
        <dbReference type="ARBA" id="ARBA00022729"/>
    </source>
</evidence>
<feature type="signal peptide" evidence="18">
    <location>
        <begin position="1"/>
        <end position="28"/>
    </location>
</feature>
<evidence type="ECO:0000256" key="7">
    <source>
        <dbReference type="ARBA" id="ARBA00021726"/>
    </source>
</evidence>
<dbReference type="EC" id="3.1.1.32" evidence="5 18"/>
<keyword evidence="8" id="KW-1134">Transmembrane beta strand</keyword>
<sequence>MSGSIRLRKTILASSLLSLLSVVLPSRADEARATTGLANCARIANADVRLQCFDALAARGNRVGDGPLEPTRQSSPPVARDADSTQALDLASATDARVAEPLAPQPRPSLSLLPYRKNYILPVSYNANVNENLPREPTLDLPLFGEGVFDNVEMKFQLSFEVPLWTRLLNRPLDLYFGYTQLAFFQAYNQEYSSPFRETNYEPEFGLHWRPDLRLGLAGSRWRLTSVRAAANHQSNGRSEPLSRSWNRITGEASVERENLSLGLRLWTLLGNRPANNPDITDYLGYGELRGQYDGDRHRFGLMVRNPSRPTVQLDWSYPLNQRVRVYAQYFNGYGESLADYNHSVNRIGVGFMLEDGG</sequence>
<evidence type="ECO:0000256" key="17">
    <source>
        <dbReference type="ARBA" id="ARBA00023237"/>
    </source>
</evidence>
<keyword evidence="17 18" id="KW-0998">Cell outer membrane</keyword>
<comment type="similarity">
    <text evidence="3 18">Belongs to the phospholipase A1 family.</text>
</comment>
<comment type="catalytic activity">
    <reaction evidence="1 18">
        <text>a 1,2-diacyl-sn-glycero-3-phosphocholine + H2O = a 2-acyl-sn-glycero-3-phosphocholine + a fatty acid + H(+)</text>
        <dbReference type="Rhea" id="RHEA:18689"/>
        <dbReference type="ChEBI" id="CHEBI:15377"/>
        <dbReference type="ChEBI" id="CHEBI:15378"/>
        <dbReference type="ChEBI" id="CHEBI:28868"/>
        <dbReference type="ChEBI" id="CHEBI:57643"/>
        <dbReference type="ChEBI" id="CHEBI:57875"/>
        <dbReference type="EC" id="3.1.1.32"/>
    </reaction>
</comment>
<dbReference type="InterPro" id="IPR036541">
    <property type="entry name" value="PLipase_A1_sf"/>
</dbReference>
<dbReference type="EMBL" id="CP121472">
    <property type="protein sequence ID" value="WPL18418.1"/>
    <property type="molecule type" value="Genomic_DNA"/>
</dbReference>
<evidence type="ECO:0000313" key="21">
    <source>
        <dbReference type="Proteomes" id="UP001432180"/>
    </source>
</evidence>
<evidence type="ECO:0000256" key="3">
    <source>
        <dbReference type="ARBA" id="ARBA00010525"/>
    </source>
</evidence>
<dbReference type="GO" id="GO:0008970">
    <property type="term" value="F:phospholipase A1 activity"/>
    <property type="evidence" value="ECO:0007669"/>
    <property type="project" value="UniProtKB-EC"/>
</dbReference>
<evidence type="ECO:0000256" key="19">
    <source>
        <dbReference type="SAM" id="MobiDB-lite"/>
    </source>
</evidence>
<evidence type="ECO:0000256" key="14">
    <source>
        <dbReference type="ARBA" id="ARBA00022963"/>
    </source>
</evidence>
<evidence type="ECO:0000256" key="13">
    <source>
        <dbReference type="ARBA" id="ARBA00022837"/>
    </source>
</evidence>
<keyword evidence="11 18" id="KW-0732">Signal</keyword>
<comment type="cofactor">
    <cofactor evidence="18">
        <name>Ca(2+)</name>
        <dbReference type="ChEBI" id="CHEBI:29108"/>
    </cofactor>
    <text evidence="18">Binds 1 Ca(2+) ion per monomer. In the dimeric form the Ca(2+) is bound by different amino acids with binding of each Ca(2+) shared with ligands coming from each monomer. The Ca(2+) ion may have a role in catalysis.</text>
</comment>
<evidence type="ECO:0000256" key="9">
    <source>
        <dbReference type="ARBA" id="ARBA00022692"/>
    </source>
</evidence>
<keyword evidence="15 18" id="KW-0443">Lipid metabolism</keyword>
<feature type="region of interest" description="Disordered" evidence="19">
    <location>
        <begin position="63"/>
        <end position="86"/>
    </location>
</feature>
<dbReference type="PRINTS" id="PR01486">
    <property type="entry name" value="PHPHLIPASEA1"/>
</dbReference>
<evidence type="ECO:0000256" key="18">
    <source>
        <dbReference type="RuleBase" id="RU366027"/>
    </source>
</evidence>
<keyword evidence="14 18" id="KW-0442">Lipid degradation</keyword>
<dbReference type="EC" id="3.1.1.4" evidence="6 18"/>
<evidence type="ECO:0000256" key="16">
    <source>
        <dbReference type="ARBA" id="ARBA00023136"/>
    </source>
</evidence>
<keyword evidence="13 18" id="KW-0106">Calcium</keyword>
<dbReference type="Pfam" id="PF02253">
    <property type="entry name" value="PLA1"/>
    <property type="match status" value="1"/>
</dbReference>
<evidence type="ECO:0000256" key="15">
    <source>
        <dbReference type="ARBA" id="ARBA00023098"/>
    </source>
</evidence>
<evidence type="ECO:0000256" key="5">
    <source>
        <dbReference type="ARBA" id="ARBA00013179"/>
    </source>
</evidence>
<keyword evidence="12 18" id="KW-0378">Hydrolase</keyword>
<evidence type="ECO:0000256" key="10">
    <source>
        <dbReference type="ARBA" id="ARBA00022723"/>
    </source>
</evidence>
<comment type="subcellular location">
    <subcellularLocation>
        <location evidence="18">Cell outer membrane</location>
        <topology evidence="18">Multi-pass membrane protein</topology>
    </subcellularLocation>
    <text evidence="18">One of the very few enzymes located there.</text>
</comment>
<dbReference type="PANTHER" id="PTHR40457">
    <property type="entry name" value="PHOSPHOLIPASE A1"/>
    <property type="match status" value="1"/>
</dbReference>
<reference evidence="20 21" key="1">
    <citation type="journal article" date="2023" name="Microorganisms">
        <title>Thiorhodovibrio frisius and Trv. litoralis spp. nov., Two Novel Members from a Clade of Fastidious Purple Sulfur Bacteria That Exhibit Unique Red-Shifted Light-Harvesting Capabilities.</title>
        <authorList>
            <person name="Methner A."/>
            <person name="Kuzyk S.B."/>
            <person name="Petersen J."/>
            <person name="Bauer S."/>
            <person name="Brinkmann H."/>
            <person name="Sichau K."/>
            <person name="Wanner G."/>
            <person name="Wolf J."/>
            <person name="Neumann-Schaal M."/>
            <person name="Henke P."/>
            <person name="Tank M."/>
            <person name="Sproer C."/>
            <person name="Bunk B."/>
            <person name="Overmann J."/>
        </authorList>
    </citation>
    <scope>NUCLEOTIDE SEQUENCE [LARGE SCALE GENOMIC DNA]</scope>
    <source>
        <strain evidence="20 21">DSM 6702</strain>
    </source>
</reference>
<keyword evidence="21" id="KW-1185">Reference proteome</keyword>
<evidence type="ECO:0000256" key="6">
    <source>
        <dbReference type="ARBA" id="ARBA00013278"/>
    </source>
</evidence>
<dbReference type="RefSeq" id="WP_328984187.1">
    <property type="nucleotide sequence ID" value="NZ_CP121472.1"/>
</dbReference>
<dbReference type="InterPro" id="IPR003187">
    <property type="entry name" value="PLipase_A1"/>
</dbReference>
<comment type="function">
    <text evidence="18">Hydrolysis of phosphatidylcholine with phospholipase A2 (EC 3.1.1.4) and phospholipase A1 (EC 3.1.1.32) activities.</text>
</comment>
<proteinExistence type="inferred from homology"/>
<name>A0ABZ0SDM9_9GAMM</name>
<feature type="chain" id="PRO_5044973859" description="Phospholipase A1" evidence="18">
    <location>
        <begin position="29"/>
        <end position="358"/>
    </location>
</feature>
<protein>
    <recommendedName>
        <fullName evidence="7 18">Phospholipase A1</fullName>
        <ecNumber evidence="5 18">3.1.1.32</ecNumber>
        <ecNumber evidence="6 18">3.1.1.4</ecNumber>
    </recommendedName>
    <alternativeName>
        <fullName evidence="18">Phosphatidylcholine 1-acylhydrolase</fullName>
    </alternativeName>
</protein>
<dbReference type="Gene3D" id="2.40.230.10">
    <property type="entry name" value="Phospholipase A1"/>
    <property type="match status" value="1"/>
</dbReference>
<accession>A0ABZ0SDM9</accession>
<dbReference type="PANTHER" id="PTHR40457:SF1">
    <property type="entry name" value="PHOSPHOLIPASE A1"/>
    <property type="match status" value="1"/>
</dbReference>
<organism evidence="20 21">
    <name type="scientific">Thiorhodovibrio winogradskyi</name>
    <dbReference type="NCBI Taxonomy" id="77007"/>
    <lineage>
        <taxon>Bacteria</taxon>
        <taxon>Pseudomonadati</taxon>
        <taxon>Pseudomonadota</taxon>
        <taxon>Gammaproteobacteria</taxon>
        <taxon>Chromatiales</taxon>
        <taxon>Chromatiaceae</taxon>
        <taxon>Thiorhodovibrio</taxon>
    </lineage>
</organism>
<comment type="subunit">
    <text evidence="4 18">Homodimer; dimerization is reversible, and the dimeric form is the active one.</text>
</comment>
<keyword evidence="16" id="KW-0472">Membrane</keyword>
<evidence type="ECO:0000256" key="1">
    <source>
        <dbReference type="ARBA" id="ARBA00000111"/>
    </source>
</evidence>
<comment type="catalytic activity">
    <reaction evidence="2 18">
        <text>a 1,2-diacyl-sn-glycero-3-phosphocholine + H2O = a 1-acyl-sn-glycero-3-phosphocholine + a fatty acid + H(+)</text>
        <dbReference type="Rhea" id="RHEA:15801"/>
        <dbReference type="ChEBI" id="CHEBI:15377"/>
        <dbReference type="ChEBI" id="CHEBI:15378"/>
        <dbReference type="ChEBI" id="CHEBI:28868"/>
        <dbReference type="ChEBI" id="CHEBI:57643"/>
        <dbReference type="ChEBI" id="CHEBI:58168"/>
        <dbReference type="EC" id="3.1.1.4"/>
    </reaction>
</comment>
<dbReference type="SUPFAM" id="SSF56931">
    <property type="entry name" value="Outer membrane phospholipase A (OMPLA)"/>
    <property type="match status" value="1"/>
</dbReference>
<keyword evidence="10 18" id="KW-0479">Metal-binding</keyword>
<evidence type="ECO:0000256" key="8">
    <source>
        <dbReference type="ARBA" id="ARBA00022452"/>
    </source>
</evidence>
<dbReference type="Proteomes" id="UP001432180">
    <property type="component" value="Chromosome"/>
</dbReference>
<keyword evidence="9" id="KW-0812">Transmembrane</keyword>
<evidence type="ECO:0000256" key="4">
    <source>
        <dbReference type="ARBA" id="ARBA00011702"/>
    </source>
</evidence>
<gene>
    <name evidence="20" type="primary">pldA</name>
    <name evidence="20" type="ORF">Thiowin_03491</name>
</gene>
<evidence type="ECO:0000256" key="12">
    <source>
        <dbReference type="ARBA" id="ARBA00022801"/>
    </source>
</evidence>
<evidence type="ECO:0000256" key="2">
    <source>
        <dbReference type="ARBA" id="ARBA00001604"/>
    </source>
</evidence>
<evidence type="ECO:0000313" key="20">
    <source>
        <dbReference type="EMBL" id="WPL18418.1"/>
    </source>
</evidence>